<reference evidence="1 2" key="1">
    <citation type="submission" date="2018-04" db="EMBL/GenBank/DDBJ databases">
        <title>The genome of golden apple snail Pomacea canaliculata provides insight into stress tolerance and invasive adaptation.</title>
        <authorList>
            <person name="Liu C."/>
            <person name="Liu B."/>
            <person name="Ren Y."/>
            <person name="Zhang Y."/>
            <person name="Wang H."/>
            <person name="Li S."/>
            <person name="Jiang F."/>
            <person name="Yin L."/>
            <person name="Zhang G."/>
            <person name="Qian W."/>
            <person name="Fan W."/>
        </authorList>
    </citation>
    <scope>NUCLEOTIDE SEQUENCE [LARGE SCALE GENOMIC DNA]</scope>
    <source>
        <strain evidence="1">SZHN2017</strain>
        <tissue evidence="1">Muscle</tissue>
    </source>
</reference>
<gene>
    <name evidence="1" type="ORF">C0Q70_15480</name>
</gene>
<organism evidence="1 2">
    <name type="scientific">Pomacea canaliculata</name>
    <name type="common">Golden apple snail</name>
    <dbReference type="NCBI Taxonomy" id="400727"/>
    <lineage>
        <taxon>Eukaryota</taxon>
        <taxon>Metazoa</taxon>
        <taxon>Spiralia</taxon>
        <taxon>Lophotrochozoa</taxon>
        <taxon>Mollusca</taxon>
        <taxon>Gastropoda</taxon>
        <taxon>Caenogastropoda</taxon>
        <taxon>Architaenioglossa</taxon>
        <taxon>Ampullarioidea</taxon>
        <taxon>Ampullariidae</taxon>
        <taxon>Pomacea</taxon>
    </lineage>
</organism>
<proteinExistence type="predicted"/>
<dbReference type="Proteomes" id="UP000245119">
    <property type="component" value="Linkage Group LG9"/>
</dbReference>
<sequence length="357" mass="38881">MKLSFWGVRPYISVFKNDVGSVPIGYFAYYTIIIKTNPGDTIPISSISPPQRLDTGHRQQFANNTFDDDTIQVEVVISVPSTAVSGTQGSFAVLMSYAGTTYSPTVPSFNITSNTSIISKKSNNVTDFQLSVIPISATDNDTNVVAGQVKRFQVCAWTVPSATSALVFNLMAPTTSAVQQVEVTYFGLLSGGSNLPCYSGPCYDLPSLLMRKKAKESKKEEDEVNMNSIERREIHSDEEKRKKERVCADGTVRVLKDSGLSPGSKISMTASASLNGLEYVSRVLDLTVVGNETFVDIYRDNITIINGSIIDVNLTFSNPVKMQPGGVQTIPLIVSIPPYVTSLVTMDVRLEKTCRPA</sequence>
<evidence type="ECO:0000313" key="1">
    <source>
        <dbReference type="EMBL" id="PVD24983.1"/>
    </source>
</evidence>
<comment type="caution">
    <text evidence="1">The sequence shown here is derived from an EMBL/GenBank/DDBJ whole genome shotgun (WGS) entry which is preliminary data.</text>
</comment>
<evidence type="ECO:0000313" key="2">
    <source>
        <dbReference type="Proteomes" id="UP000245119"/>
    </source>
</evidence>
<dbReference type="AlphaFoldDB" id="A0A2T7NUZ0"/>
<keyword evidence="2" id="KW-1185">Reference proteome</keyword>
<dbReference type="EMBL" id="PZQS01000009">
    <property type="protein sequence ID" value="PVD24983.1"/>
    <property type="molecule type" value="Genomic_DNA"/>
</dbReference>
<name>A0A2T7NUZ0_POMCA</name>
<accession>A0A2T7NUZ0</accession>
<protein>
    <submittedName>
        <fullName evidence="1">Uncharacterized protein</fullName>
    </submittedName>
</protein>